<evidence type="ECO:0008006" key="5">
    <source>
        <dbReference type="Google" id="ProtNLM"/>
    </source>
</evidence>
<dbReference type="STRING" id="260086.SAMN05216207_105122"/>
<evidence type="ECO:0000256" key="1">
    <source>
        <dbReference type="SAM" id="MobiDB-lite"/>
    </source>
</evidence>
<reference evidence="3 4" key="1">
    <citation type="submission" date="2016-10" db="EMBL/GenBank/DDBJ databases">
        <authorList>
            <person name="de Groot N.N."/>
        </authorList>
    </citation>
    <scope>NUCLEOTIDE SEQUENCE [LARGE SCALE GENOMIC DNA]</scope>
    <source>
        <strain evidence="3 4">CGMCC 4.1877</strain>
    </source>
</reference>
<evidence type="ECO:0000256" key="2">
    <source>
        <dbReference type="SAM" id="Phobius"/>
    </source>
</evidence>
<feature type="transmembrane region" description="Helical" evidence="2">
    <location>
        <begin position="50"/>
        <end position="71"/>
    </location>
</feature>
<evidence type="ECO:0000313" key="4">
    <source>
        <dbReference type="Proteomes" id="UP000199614"/>
    </source>
</evidence>
<feature type="region of interest" description="Disordered" evidence="1">
    <location>
        <begin position="198"/>
        <end position="234"/>
    </location>
</feature>
<keyword evidence="2" id="KW-0472">Membrane</keyword>
<keyword evidence="4" id="KW-1185">Reference proteome</keyword>
<protein>
    <recommendedName>
        <fullName evidence="5">DUF2637 domain-containing protein</fullName>
    </recommendedName>
</protein>
<dbReference type="Proteomes" id="UP000199614">
    <property type="component" value="Unassembled WGS sequence"/>
</dbReference>
<sequence length="331" mass="35732">MWPLKSAEKVRDQAEQLSLEAQRAARVRALATNPDVIALQVERVRTQVDWLMWSGIVLGMAFCMTNVQAFAAGDAAEWSLPWLAAWLLDPMVSLVLIAVIRAEQVTARWQVASTAWARRTRWATLGATYAMNTWEAWAAVAPSAIVLHSVPPLVVFVASEAAPGLRDRLTAAVYAAAAADPSLRAAPVTVGEVVAATEQLATPQEEPAAIAEGTEETSTAPDVQQDEEAAEPPPVAQWERAELLDAGPEARIEQVMDLLRAGLVPGQDLTGEQVGLIFGQSQRHGRRALQEARRRLGPRPDPLVDEVVDEVVPSGGELVLLSTDRRLEVGA</sequence>
<organism evidence="3 4">
    <name type="scientific">Pseudonocardia ammonioxydans</name>
    <dbReference type="NCBI Taxonomy" id="260086"/>
    <lineage>
        <taxon>Bacteria</taxon>
        <taxon>Bacillati</taxon>
        <taxon>Actinomycetota</taxon>
        <taxon>Actinomycetes</taxon>
        <taxon>Pseudonocardiales</taxon>
        <taxon>Pseudonocardiaceae</taxon>
        <taxon>Pseudonocardia</taxon>
    </lineage>
</organism>
<keyword evidence="2" id="KW-0812">Transmembrane</keyword>
<proteinExistence type="predicted"/>
<keyword evidence="2" id="KW-1133">Transmembrane helix</keyword>
<evidence type="ECO:0000313" key="3">
    <source>
        <dbReference type="EMBL" id="SFO39803.1"/>
    </source>
</evidence>
<feature type="transmembrane region" description="Helical" evidence="2">
    <location>
        <begin position="83"/>
        <end position="100"/>
    </location>
</feature>
<name>A0A1I5GV94_PSUAM</name>
<dbReference type="OrthoDB" id="3400208at2"/>
<accession>A0A1I5GV94</accession>
<dbReference type="EMBL" id="FOUY01000051">
    <property type="protein sequence ID" value="SFO39803.1"/>
    <property type="molecule type" value="Genomic_DNA"/>
</dbReference>
<gene>
    <name evidence="3" type="ORF">SAMN05216207_105122</name>
</gene>
<dbReference type="AlphaFoldDB" id="A0A1I5GV94"/>
<dbReference type="RefSeq" id="WP_093354430.1">
    <property type="nucleotide sequence ID" value="NZ_FOUY01000051.1"/>
</dbReference>